<name>A0A5C2SP24_9APHY</name>
<proteinExistence type="predicted"/>
<evidence type="ECO:0000313" key="3">
    <source>
        <dbReference type="Proteomes" id="UP000313359"/>
    </source>
</evidence>
<sequence>MPSISLERVSKKGSVSCSGEYFHSSRPPDRSATLQAFPWYSPDSEDHCQMTICNDHERSGEKRVRVPMTLDLDLSQHLPRSSHGALAARPCSSVIPLPSSSDGVLSGRRLQRYLTAISSNRSDSCASVNLSLLTFSRSEPEQLSVVATSNRRYVLSLSLVPIGQ</sequence>
<reference evidence="2" key="1">
    <citation type="journal article" date="2018" name="Genome Biol. Evol.">
        <title>Genomics and development of Lentinus tigrinus, a white-rot wood-decaying mushroom with dimorphic fruiting bodies.</title>
        <authorList>
            <person name="Wu B."/>
            <person name="Xu Z."/>
            <person name="Knudson A."/>
            <person name="Carlson A."/>
            <person name="Chen N."/>
            <person name="Kovaka S."/>
            <person name="LaButti K."/>
            <person name="Lipzen A."/>
            <person name="Pennachio C."/>
            <person name="Riley R."/>
            <person name="Schakwitz W."/>
            <person name="Umezawa K."/>
            <person name="Ohm R.A."/>
            <person name="Grigoriev I.V."/>
            <person name="Nagy L.G."/>
            <person name="Gibbons J."/>
            <person name="Hibbett D."/>
        </authorList>
    </citation>
    <scope>NUCLEOTIDE SEQUENCE [LARGE SCALE GENOMIC DNA]</scope>
    <source>
        <strain evidence="2">ALCF2SS1-6</strain>
    </source>
</reference>
<organism evidence="2 3">
    <name type="scientific">Lentinus tigrinus ALCF2SS1-6</name>
    <dbReference type="NCBI Taxonomy" id="1328759"/>
    <lineage>
        <taxon>Eukaryota</taxon>
        <taxon>Fungi</taxon>
        <taxon>Dikarya</taxon>
        <taxon>Basidiomycota</taxon>
        <taxon>Agaricomycotina</taxon>
        <taxon>Agaricomycetes</taxon>
        <taxon>Polyporales</taxon>
        <taxon>Polyporaceae</taxon>
        <taxon>Lentinus</taxon>
    </lineage>
</organism>
<dbReference type="EMBL" id="ML122252">
    <property type="protein sequence ID" value="RPD65370.1"/>
    <property type="molecule type" value="Genomic_DNA"/>
</dbReference>
<accession>A0A5C2SP24</accession>
<evidence type="ECO:0000256" key="1">
    <source>
        <dbReference type="SAM" id="MobiDB-lite"/>
    </source>
</evidence>
<dbReference type="Proteomes" id="UP000313359">
    <property type="component" value="Unassembled WGS sequence"/>
</dbReference>
<keyword evidence="3" id="KW-1185">Reference proteome</keyword>
<evidence type="ECO:0000313" key="2">
    <source>
        <dbReference type="EMBL" id="RPD65370.1"/>
    </source>
</evidence>
<gene>
    <name evidence="2" type="ORF">L227DRAFT_209595</name>
</gene>
<protein>
    <submittedName>
        <fullName evidence="2">Uncharacterized protein</fullName>
    </submittedName>
</protein>
<dbReference type="AlphaFoldDB" id="A0A5C2SP24"/>
<feature type="region of interest" description="Disordered" evidence="1">
    <location>
        <begin position="1"/>
        <end position="30"/>
    </location>
</feature>